<evidence type="ECO:0000313" key="2">
    <source>
        <dbReference type="EMBL" id="KRP32718.1"/>
    </source>
</evidence>
<feature type="compositionally biased region" description="Gly residues" evidence="1">
    <location>
        <begin position="35"/>
        <end position="45"/>
    </location>
</feature>
<evidence type="ECO:0000313" key="3">
    <source>
        <dbReference type="Proteomes" id="UP000051220"/>
    </source>
</evidence>
<reference evidence="2 3" key="1">
    <citation type="submission" date="2015-10" db="EMBL/GenBank/DDBJ databases">
        <title>Metagenome-Assembled Genomes uncover a global brackish microbiome.</title>
        <authorList>
            <person name="Hugerth L.W."/>
            <person name="Larsson J."/>
            <person name="Alneberg J."/>
            <person name="Lindh M.V."/>
            <person name="Legrand C."/>
            <person name="Pinhassi J."/>
            <person name="Andersson A.F."/>
        </authorList>
    </citation>
    <scope>NUCLEOTIDE SEQUENCE [LARGE SCALE GENOMIC DNA]</scope>
    <source>
        <strain evidence="2">BACL9 MAG-120924-bin69</strain>
    </source>
</reference>
<gene>
    <name evidence="2" type="ORF">ABS33_05935</name>
</gene>
<evidence type="ECO:0000256" key="1">
    <source>
        <dbReference type="SAM" id="MobiDB-lite"/>
    </source>
</evidence>
<feature type="region of interest" description="Disordered" evidence="1">
    <location>
        <begin position="1"/>
        <end position="49"/>
    </location>
</feature>
<name>A0A0R2XI22_9BACT</name>
<proteinExistence type="predicted"/>
<dbReference type="AlphaFoldDB" id="A0A0R2XI22"/>
<sequence>MASGDVFFDSELGSGSSGGRAWDGVGRDDSAGLEAFGGGTEGGPPTGASFLEEEEFGAVFGADEAGGDDFGVIQNE</sequence>
<protein>
    <submittedName>
        <fullName evidence="2">Uncharacterized protein</fullName>
    </submittedName>
</protein>
<comment type="caution">
    <text evidence="2">The sequence shown here is derived from an EMBL/GenBank/DDBJ whole genome shotgun (WGS) entry which is preliminary data.</text>
</comment>
<accession>A0A0R2XI22</accession>
<dbReference type="Proteomes" id="UP000051220">
    <property type="component" value="Unassembled WGS sequence"/>
</dbReference>
<organism evidence="2 3">
    <name type="scientific">Verrucomicrobia subdivision 6 bacterium BACL9 MAG-120924-bin69</name>
    <dbReference type="NCBI Taxonomy" id="1655635"/>
    <lineage>
        <taxon>Bacteria</taxon>
        <taxon>Pseudomonadati</taxon>
        <taxon>Verrucomicrobiota</taxon>
        <taxon>Verrucomicrobiia</taxon>
        <taxon>Verrucomicrobiales</taxon>
        <taxon>Verrucomicrobia subdivision 6</taxon>
    </lineage>
</organism>
<dbReference type="EMBL" id="LIDN01000212">
    <property type="protein sequence ID" value="KRP32718.1"/>
    <property type="molecule type" value="Genomic_DNA"/>
</dbReference>